<gene>
    <name evidence="2" type="ORF">GCM10009118_07560</name>
</gene>
<organism evidence="2 3">
    <name type="scientific">Wandonia haliotis</name>
    <dbReference type="NCBI Taxonomy" id="574963"/>
    <lineage>
        <taxon>Bacteria</taxon>
        <taxon>Pseudomonadati</taxon>
        <taxon>Bacteroidota</taxon>
        <taxon>Flavobacteriia</taxon>
        <taxon>Flavobacteriales</taxon>
        <taxon>Crocinitomicaceae</taxon>
        <taxon>Wandonia</taxon>
    </lineage>
</organism>
<dbReference type="EMBL" id="BAAAFH010000003">
    <property type="protein sequence ID" value="GAA0874348.1"/>
    <property type="molecule type" value="Genomic_DNA"/>
</dbReference>
<evidence type="ECO:0000256" key="1">
    <source>
        <dbReference type="SAM" id="SignalP"/>
    </source>
</evidence>
<protein>
    <submittedName>
        <fullName evidence="2">Uncharacterized protein</fullName>
    </submittedName>
</protein>
<keyword evidence="3" id="KW-1185">Reference proteome</keyword>
<dbReference type="Proteomes" id="UP001501126">
    <property type="component" value="Unassembled WGS sequence"/>
</dbReference>
<name>A0ABN1MN47_9FLAO</name>
<sequence>MTINSISTVAFLFFSTCLVLFNTACTNNSDQKSKETIENLASDSVELPKLDSNQIRRVEKTFYRSGKLKQIAFFERNQLVGYVKSFDSLGRLVRESRYGWTNEMKNSLVENIVYDSLKNINYTKSFFLSTIPESVNDTIYFLAKETKKIDLKVKFYDPNLLSSRIIVKYDNHSDTLNLRKGEWKTYTFFELKKAVTDIHFSVEVKKSDSLISIHESKRVLKMGY</sequence>
<dbReference type="RefSeq" id="WP_343785250.1">
    <property type="nucleotide sequence ID" value="NZ_BAAAFH010000003.1"/>
</dbReference>
<feature type="chain" id="PRO_5045666225" evidence="1">
    <location>
        <begin position="25"/>
        <end position="224"/>
    </location>
</feature>
<reference evidence="2 3" key="1">
    <citation type="journal article" date="2019" name="Int. J. Syst. Evol. Microbiol.">
        <title>The Global Catalogue of Microorganisms (GCM) 10K type strain sequencing project: providing services to taxonomists for standard genome sequencing and annotation.</title>
        <authorList>
            <consortium name="The Broad Institute Genomics Platform"/>
            <consortium name="The Broad Institute Genome Sequencing Center for Infectious Disease"/>
            <person name="Wu L."/>
            <person name="Ma J."/>
        </authorList>
    </citation>
    <scope>NUCLEOTIDE SEQUENCE [LARGE SCALE GENOMIC DNA]</scope>
    <source>
        <strain evidence="2 3">JCM 16083</strain>
    </source>
</reference>
<evidence type="ECO:0000313" key="3">
    <source>
        <dbReference type="Proteomes" id="UP001501126"/>
    </source>
</evidence>
<accession>A0ABN1MN47</accession>
<comment type="caution">
    <text evidence="2">The sequence shown here is derived from an EMBL/GenBank/DDBJ whole genome shotgun (WGS) entry which is preliminary data.</text>
</comment>
<keyword evidence="1" id="KW-0732">Signal</keyword>
<feature type="signal peptide" evidence="1">
    <location>
        <begin position="1"/>
        <end position="24"/>
    </location>
</feature>
<proteinExistence type="predicted"/>
<evidence type="ECO:0000313" key="2">
    <source>
        <dbReference type="EMBL" id="GAA0874348.1"/>
    </source>
</evidence>